<evidence type="ECO:0000313" key="1">
    <source>
        <dbReference type="EMBL" id="KAA1423629.1"/>
    </source>
</evidence>
<comment type="caution">
    <text evidence="1">The sequence shown here is derived from an EMBL/GenBank/DDBJ whole genome shotgun (WGS) entry which is preliminary data.</text>
</comment>
<name>A0A5Q6S082_9ACTN</name>
<protein>
    <recommendedName>
        <fullName evidence="3">Cold-shock protein</fullName>
    </recommendedName>
</protein>
<evidence type="ECO:0000313" key="2">
    <source>
        <dbReference type="Proteomes" id="UP000307768"/>
    </source>
</evidence>
<sequence>MQATIATYDAETGGTLVLDDGVTLLYDADAVAASPVRHLRPGQRVIVELTDAAPPAVRALRIH</sequence>
<reference evidence="1 2" key="1">
    <citation type="submission" date="2019-09" db="EMBL/GenBank/DDBJ databases">
        <title>Mumia zhuanghuii sp. nov. isolated from the intestinal contents of plateau pika (Ochotona curzoniae) in the Qinghai-Tibet plateau of China.</title>
        <authorList>
            <person name="Tian Z."/>
        </authorList>
    </citation>
    <scope>NUCLEOTIDE SEQUENCE [LARGE SCALE GENOMIC DNA]</scope>
    <source>
        <strain evidence="2">350</strain>
    </source>
</reference>
<dbReference type="AlphaFoldDB" id="A0A5Q6S082"/>
<dbReference type="RefSeq" id="WP_149769148.1">
    <property type="nucleotide sequence ID" value="NZ_VDFQ02000002.1"/>
</dbReference>
<evidence type="ECO:0008006" key="3">
    <source>
        <dbReference type="Google" id="ProtNLM"/>
    </source>
</evidence>
<dbReference type="OrthoDB" id="3830203at2"/>
<accession>A0A5Q6S082</accession>
<gene>
    <name evidence="1" type="ORF">FE697_008555</name>
</gene>
<organism evidence="1 2">
    <name type="scientific">Mumia zhuanghuii</name>
    <dbReference type="NCBI Taxonomy" id="2585211"/>
    <lineage>
        <taxon>Bacteria</taxon>
        <taxon>Bacillati</taxon>
        <taxon>Actinomycetota</taxon>
        <taxon>Actinomycetes</taxon>
        <taxon>Propionibacteriales</taxon>
        <taxon>Nocardioidaceae</taxon>
        <taxon>Mumia</taxon>
    </lineage>
</organism>
<dbReference type="Proteomes" id="UP000307768">
    <property type="component" value="Unassembled WGS sequence"/>
</dbReference>
<proteinExistence type="predicted"/>
<dbReference type="EMBL" id="VDFQ02000002">
    <property type="protein sequence ID" value="KAA1423629.1"/>
    <property type="molecule type" value="Genomic_DNA"/>
</dbReference>